<dbReference type="InterPro" id="IPR027417">
    <property type="entry name" value="P-loop_NTPase"/>
</dbReference>
<protein>
    <submittedName>
        <fullName evidence="3">NACHT domain</fullName>
    </submittedName>
</protein>
<accession>A0AAC9MYF4</accession>
<keyword evidence="1" id="KW-0812">Transmembrane</keyword>
<dbReference type="InterPro" id="IPR007111">
    <property type="entry name" value="NACHT_NTPase"/>
</dbReference>
<feature type="transmembrane region" description="Helical" evidence="1">
    <location>
        <begin position="689"/>
        <end position="710"/>
    </location>
</feature>
<dbReference type="RefSeq" id="WP_172803765.1">
    <property type="nucleotide sequence ID" value="NZ_CP014859.1"/>
</dbReference>
<evidence type="ECO:0000256" key="1">
    <source>
        <dbReference type="SAM" id="Phobius"/>
    </source>
</evidence>
<feature type="transmembrane region" description="Helical" evidence="1">
    <location>
        <begin position="503"/>
        <end position="526"/>
    </location>
</feature>
<dbReference type="AlphaFoldDB" id="A0AAC9MYF4"/>
<organism evidence="3 4">
    <name type="scientific">Actinoalloteichus hymeniacidonis</name>
    <dbReference type="NCBI Taxonomy" id="340345"/>
    <lineage>
        <taxon>Bacteria</taxon>
        <taxon>Bacillati</taxon>
        <taxon>Actinomycetota</taxon>
        <taxon>Actinomycetes</taxon>
        <taxon>Pseudonocardiales</taxon>
        <taxon>Pseudonocardiaceae</taxon>
        <taxon>Actinoalloteichus</taxon>
    </lineage>
</organism>
<keyword evidence="1" id="KW-1133">Transmembrane helix</keyword>
<evidence type="ECO:0000313" key="3">
    <source>
        <dbReference type="EMBL" id="AOS62836.1"/>
    </source>
</evidence>
<evidence type="ECO:0000259" key="2">
    <source>
        <dbReference type="PROSITE" id="PS50837"/>
    </source>
</evidence>
<sequence length="769" mass="87323">MNDTLRKISGNFHDYAVSKKWEWYKREIAELLASDGGDQSKGERILEAYKDRIIAQGSQGAEVVAQVEEELYLLLRSRLKLNSAKKNDSLYQDVSWPIVEKDGPPAVIQNAESSGNSRIQMSARDFIVNEVARHDDQTRNEPNQQYAGRDINNFRIQSWFSGRNHLERQARKLRHRLIDRLLPVDIPRNIDLWLPEDREISYPFRANFRIVGSLSGTGPLSECREFKESVHRCFRESGGRILVTGEAGTGKTRVLAELTSKMLKDAQCANSNPIPFYMNITSWSRMKGGLVPWLAKELFDLYGVKDNVIRHWLDEGEIALILDGLDELNYRDRKDFVRSFNSFRRDYGTIPVVIACRELEHSQLRTRLDVAGRLSLTKMLWEDVESVLAQTQKHDGLLQRARYDSKLRDLLRTPLFMRFSMSAFLGLDPSEIHSKNRKWDYSIIQSYLDRAAERAGRKTARIDLGLHSWLPRIANQMRAERETVFFPDRVHYRFVSGIHARRIRFMSMCAVFVGALFFFLLCRMPLAIFTFNTQSGDIYFMMGIVGSTGVAFGCMILTRAVMTNPPGSIEQRTKGLMKKAFRRWFIGYMSISAIMAIMNQIGANSGVAYVVAILGNIVVAVWPVLVLIVGSAPGDPAVTPKYPNYELKSLLKVAGRCSLLVFSMVFGTLMMFLTPIYVARPEELPSNAVSTVFFFVPLFVITAFFINGGADLIGRLISRWYLGIIGFLPKPFGRGINSLRKSSVIVPSGGGYEFVHSLVRDHLATLVRS</sequence>
<feature type="domain" description="NACHT" evidence="2">
    <location>
        <begin position="239"/>
        <end position="328"/>
    </location>
</feature>
<dbReference type="Pfam" id="PF05729">
    <property type="entry name" value="NACHT"/>
    <property type="match status" value="1"/>
</dbReference>
<name>A0AAC9MYF4_9PSEU</name>
<evidence type="ECO:0000313" key="4">
    <source>
        <dbReference type="Proteomes" id="UP000095210"/>
    </source>
</evidence>
<feature type="transmembrane region" description="Helical" evidence="1">
    <location>
        <begin position="607"/>
        <end position="632"/>
    </location>
</feature>
<proteinExistence type="predicted"/>
<dbReference type="Gene3D" id="3.40.50.300">
    <property type="entry name" value="P-loop containing nucleotide triphosphate hydrolases"/>
    <property type="match status" value="1"/>
</dbReference>
<keyword evidence="4" id="KW-1185">Reference proteome</keyword>
<reference evidence="4" key="1">
    <citation type="submission" date="2016-03" db="EMBL/GenBank/DDBJ databases">
        <title>Complete genome sequence of the type strain Actinoalloteichus hymeniacidonis DSM 45092.</title>
        <authorList>
            <person name="Schaffert L."/>
            <person name="Albersmeier A."/>
            <person name="Winkler A."/>
            <person name="Kalinowski J."/>
            <person name="Zotchev S."/>
            <person name="Ruckert C."/>
        </authorList>
    </citation>
    <scope>NUCLEOTIDE SEQUENCE [LARGE SCALE GENOMIC DNA]</scope>
    <source>
        <strain evidence="4">HPA177(T) (DSM 45092(T))</strain>
    </source>
</reference>
<feature type="transmembrane region" description="Helical" evidence="1">
    <location>
        <begin position="538"/>
        <end position="562"/>
    </location>
</feature>
<feature type="transmembrane region" description="Helical" evidence="1">
    <location>
        <begin position="653"/>
        <end position="677"/>
    </location>
</feature>
<dbReference type="Proteomes" id="UP000095210">
    <property type="component" value="Chromosome"/>
</dbReference>
<dbReference type="SUPFAM" id="SSF52540">
    <property type="entry name" value="P-loop containing nucleoside triphosphate hydrolases"/>
    <property type="match status" value="1"/>
</dbReference>
<gene>
    <name evidence="3" type="ORF">TL08_10105</name>
</gene>
<dbReference type="PROSITE" id="PS50837">
    <property type="entry name" value="NACHT"/>
    <property type="match status" value="1"/>
</dbReference>
<keyword evidence="1" id="KW-0472">Membrane</keyword>
<dbReference type="EMBL" id="CP014859">
    <property type="protein sequence ID" value="AOS62836.1"/>
    <property type="molecule type" value="Genomic_DNA"/>
</dbReference>
<dbReference type="KEGG" id="ahm:TL08_10105"/>
<feature type="transmembrane region" description="Helical" evidence="1">
    <location>
        <begin position="583"/>
        <end position="601"/>
    </location>
</feature>